<feature type="transmembrane region" description="Helical" evidence="5">
    <location>
        <begin position="105"/>
        <end position="124"/>
    </location>
</feature>
<evidence type="ECO:0000313" key="8">
    <source>
        <dbReference type="EMBL" id="KRL48350.1"/>
    </source>
</evidence>
<protein>
    <submittedName>
        <fullName evidence="8">Abc transporter atp-binding membrane spanning protein</fullName>
    </submittedName>
</protein>
<dbReference type="Gene3D" id="3.40.50.300">
    <property type="entry name" value="P-loop containing nucleotide triphosphate hydrolases"/>
    <property type="match status" value="1"/>
</dbReference>
<evidence type="ECO:0000313" key="9">
    <source>
        <dbReference type="Proteomes" id="UP000051835"/>
    </source>
</evidence>
<evidence type="ECO:0000256" key="1">
    <source>
        <dbReference type="ARBA" id="ARBA00004651"/>
    </source>
</evidence>
<keyword evidence="4 5" id="KW-0472">Membrane</keyword>
<dbReference type="InterPro" id="IPR017871">
    <property type="entry name" value="ABC_transporter-like_CS"/>
</dbReference>
<dbReference type="InterPro" id="IPR036640">
    <property type="entry name" value="ABC1_TM_sf"/>
</dbReference>
<dbReference type="GO" id="GO:0034040">
    <property type="term" value="F:ATPase-coupled lipid transmembrane transporter activity"/>
    <property type="evidence" value="ECO:0007669"/>
    <property type="project" value="TreeGrafter"/>
</dbReference>
<dbReference type="PROSITE" id="PS50893">
    <property type="entry name" value="ABC_TRANSPORTER_2"/>
    <property type="match status" value="1"/>
</dbReference>
<dbReference type="GO" id="GO:0016887">
    <property type="term" value="F:ATP hydrolysis activity"/>
    <property type="evidence" value="ECO:0007669"/>
    <property type="project" value="InterPro"/>
</dbReference>
<proteinExistence type="predicted"/>
<dbReference type="GO" id="GO:0140359">
    <property type="term" value="F:ABC-type transporter activity"/>
    <property type="evidence" value="ECO:0007669"/>
    <property type="project" value="InterPro"/>
</dbReference>
<dbReference type="InterPro" id="IPR039421">
    <property type="entry name" value="Type_1_exporter"/>
</dbReference>
<dbReference type="PANTHER" id="PTHR24221:SF654">
    <property type="entry name" value="ATP-BINDING CASSETTE SUB-FAMILY B MEMBER 6"/>
    <property type="match status" value="1"/>
</dbReference>
<accession>A0A0R1QW63</accession>
<dbReference type="Gene3D" id="1.20.1560.10">
    <property type="entry name" value="ABC transporter type 1, transmembrane domain"/>
    <property type="match status" value="1"/>
</dbReference>
<dbReference type="InterPro" id="IPR003439">
    <property type="entry name" value="ABC_transporter-like_ATP-bd"/>
</dbReference>
<keyword evidence="3 5" id="KW-1133">Transmembrane helix</keyword>
<keyword evidence="2 5" id="KW-0812">Transmembrane</keyword>
<dbReference type="EMBL" id="AZFC01000016">
    <property type="protein sequence ID" value="KRL48350.1"/>
    <property type="molecule type" value="Genomic_DNA"/>
</dbReference>
<dbReference type="GO" id="GO:0005524">
    <property type="term" value="F:ATP binding"/>
    <property type="evidence" value="ECO:0007669"/>
    <property type="project" value="UniProtKB-KW"/>
</dbReference>
<evidence type="ECO:0000256" key="3">
    <source>
        <dbReference type="ARBA" id="ARBA00022989"/>
    </source>
</evidence>
<gene>
    <name evidence="8" type="ORF">FD37_GL001480</name>
</gene>
<dbReference type="PANTHER" id="PTHR24221">
    <property type="entry name" value="ATP-BINDING CASSETTE SUB-FAMILY B"/>
    <property type="match status" value="1"/>
</dbReference>
<comment type="caution">
    <text evidence="8">The sequence shown here is derived from an EMBL/GenBank/DDBJ whole genome shotgun (WGS) entry which is preliminary data.</text>
</comment>
<evidence type="ECO:0000259" key="7">
    <source>
        <dbReference type="PROSITE" id="PS50929"/>
    </source>
</evidence>
<evidence type="ECO:0000256" key="4">
    <source>
        <dbReference type="ARBA" id="ARBA00023136"/>
    </source>
</evidence>
<name>A0A0R1QW63_9LACO</name>
<reference evidence="8 9" key="1">
    <citation type="journal article" date="2015" name="Genome Announc.">
        <title>Expanding the biotechnology potential of lactobacilli through comparative genomics of 213 strains and associated genera.</title>
        <authorList>
            <person name="Sun Z."/>
            <person name="Harris H.M."/>
            <person name="McCann A."/>
            <person name="Guo C."/>
            <person name="Argimon S."/>
            <person name="Zhang W."/>
            <person name="Yang X."/>
            <person name="Jeffery I.B."/>
            <person name="Cooney J.C."/>
            <person name="Kagawa T.F."/>
            <person name="Liu W."/>
            <person name="Song Y."/>
            <person name="Salvetti E."/>
            <person name="Wrobel A."/>
            <person name="Rasinkangas P."/>
            <person name="Parkhill J."/>
            <person name="Rea M.C."/>
            <person name="O'Sullivan O."/>
            <person name="Ritari J."/>
            <person name="Douillard F.P."/>
            <person name="Paul Ross R."/>
            <person name="Yang R."/>
            <person name="Briner A.E."/>
            <person name="Felis G.E."/>
            <person name="de Vos W.M."/>
            <person name="Barrangou R."/>
            <person name="Klaenhammer T.R."/>
            <person name="Caufield P.W."/>
            <person name="Cui Y."/>
            <person name="Zhang H."/>
            <person name="O'Toole P.W."/>
        </authorList>
    </citation>
    <scope>NUCLEOTIDE SEQUENCE [LARGE SCALE GENOMIC DNA]</scope>
    <source>
        <strain evidence="8 9">DSM 15429</strain>
    </source>
</reference>
<keyword evidence="8" id="KW-0547">Nucleotide-binding</keyword>
<dbReference type="AlphaFoldDB" id="A0A0R1QW63"/>
<dbReference type="SUPFAM" id="SSF90123">
    <property type="entry name" value="ABC transporter transmembrane region"/>
    <property type="match status" value="1"/>
</dbReference>
<dbReference type="Pfam" id="PF00005">
    <property type="entry name" value="ABC_tran"/>
    <property type="match status" value="1"/>
</dbReference>
<evidence type="ECO:0000256" key="5">
    <source>
        <dbReference type="SAM" id="Phobius"/>
    </source>
</evidence>
<feature type="domain" description="ABC transporter" evidence="6">
    <location>
        <begin position="304"/>
        <end position="514"/>
    </location>
</feature>
<keyword evidence="8" id="KW-0067">ATP-binding</keyword>
<sequence>MSLIQASAAVILTFETNAVIHRNLGQFTGWIVVDLGMWLILVGADYVANILIARNTQLVDTDIRRDLSTGIANLTSDEFAKRTPDVYVSWLNNDLTLINSQGMQVFFQLIECVALVIMTTSYLVIFHWTLLVTAAIGFLAITFVPRLATRRLTQQSRHVTKANERFVTQVQNTLAGFATLTSFHRRSQIITRNVRASQKLQRANVAYARQKATVDVLSTTVSIVSQMAITVVTALLVITGHLTAGTIMSTGSLAGELFSALQVMSSSWVELKSVQPIFDKYKVLKRASTFMGDRPFAATARPELELDHVMVRHAQQTWLATTTLRVPFWSKVRVSGPSGSGKSTLMRVVTGNQAITAGQVRWRPVPDSPDGAGNSYVAYVPQKAFIFQGTVRDNLTLGRQLPDTALLRALTVVGLAHKIDQLPQRLETVIAESDARLSGGEQQRLALARVLLTDAPVIILDESTANVDAVTANRIERYFLTQPNRTVWIVSHAHHPEVDQFYTLSVNLGMSTQTQVS</sequence>
<feature type="domain" description="ABC transmembrane type-1" evidence="7">
    <location>
        <begin position="1"/>
        <end position="273"/>
    </location>
</feature>
<dbReference type="Pfam" id="PF00664">
    <property type="entry name" value="ABC_membrane"/>
    <property type="match status" value="1"/>
</dbReference>
<dbReference type="PROSITE" id="PS50929">
    <property type="entry name" value="ABC_TM1F"/>
    <property type="match status" value="1"/>
</dbReference>
<organism evidence="8 9">
    <name type="scientific">Levilactobacillus spicheri DSM 15429</name>
    <dbReference type="NCBI Taxonomy" id="1423805"/>
    <lineage>
        <taxon>Bacteria</taxon>
        <taxon>Bacillati</taxon>
        <taxon>Bacillota</taxon>
        <taxon>Bacilli</taxon>
        <taxon>Lactobacillales</taxon>
        <taxon>Lactobacillaceae</taxon>
        <taxon>Levilactobacillus</taxon>
    </lineage>
</organism>
<feature type="transmembrane region" description="Helical" evidence="5">
    <location>
        <begin position="28"/>
        <end position="48"/>
    </location>
</feature>
<evidence type="ECO:0000256" key="2">
    <source>
        <dbReference type="ARBA" id="ARBA00022692"/>
    </source>
</evidence>
<dbReference type="SUPFAM" id="SSF52540">
    <property type="entry name" value="P-loop containing nucleoside triphosphate hydrolases"/>
    <property type="match status" value="1"/>
</dbReference>
<dbReference type="Proteomes" id="UP000051835">
    <property type="component" value="Unassembled WGS sequence"/>
</dbReference>
<evidence type="ECO:0000259" key="6">
    <source>
        <dbReference type="PROSITE" id="PS50893"/>
    </source>
</evidence>
<comment type="subcellular location">
    <subcellularLocation>
        <location evidence="1">Cell membrane</location>
        <topology evidence="1">Multi-pass membrane protein</topology>
    </subcellularLocation>
</comment>
<dbReference type="PATRIC" id="fig|1423805.4.peg.1517"/>
<dbReference type="GO" id="GO:0005886">
    <property type="term" value="C:plasma membrane"/>
    <property type="evidence" value="ECO:0007669"/>
    <property type="project" value="UniProtKB-SubCell"/>
</dbReference>
<dbReference type="InterPro" id="IPR027417">
    <property type="entry name" value="P-loop_NTPase"/>
</dbReference>
<feature type="transmembrane region" description="Helical" evidence="5">
    <location>
        <begin position="130"/>
        <end position="148"/>
    </location>
</feature>
<dbReference type="InterPro" id="IPR011527">
    <property type="entry name" value="ABC1_TM_dom"/>
</dbReference>
<dbReference type="PROSITE" id="PS00211">
    <property type="entry name" value="ABC_TRANSPORTER_1"/>
    <property type="match status" value="1"/>
</dbReference>